<proteinExistence type="predicted"/>
<sequence>MSSSKFSVRILPIVTVQPTFPTVVNEVYSGVIPSENIWISCYNNSSSDPPVPSSSIHSKVRVVLDDEDREKVVYQVREGDVDILEAERRDFGYIYSVSSPSLRIPPTRLLFPVQEYADPEKSNPQKPHRITAFSLAPDKSQYAIGYLDGSVLLYPSVPIQNSQRKYPTSAISGLAPVLTRAHRSTVTSLRFFPSSRVLLSSGADFTLQVYPADPIAAASVSSASGQSSKRVSSVRTLTAHTRSVTSSAMIGRGRAIISSSMDGTIRVWDVSTGEEETLVHSAAGVGIGINRIFLDPDRDLSSSEDAEPSTNGRLYAALHDGSFEVFALDGSQKPRKLVHEFRSEESIYGALNAIAVSMPIGEAREKLIAVGFAKGVISIYNTSSYASVHFRRNDASIEDLDFVPLPQSKLGLVITTGDGLPWIASIDELPITGSVDANVSVYAELVGGDVDAVRNVSVHTVSSTVEVWTASDDGIVRRYVL</sequence>
<protein>
    <submittedName>
        <fullName evidence="1">WD40-repeat-containing domain protein</fullName>
    </submittedName>
</protein>
<dbReference type="Proteomes" id="UP001163835">
    <property type="component" value="Unassembled WGS sequence"/>
</dbReference>
<evidence type="ECO:0000313" key="1">
    <source>
        <dbReference type="EMBL" id="KAJ3810013.1"/>
    </source>
</evidence>
<name>A0ACC1TZJ7_9AGAR</name>
<organism evidence="1 2">
    <name type="scientific">Lentinula aff. lateritia</name>
    <dbReference type="NCBI Taxonomy" id="2804960"/>
    <lineage>
        <taxon>Eukaryota</taxon>
        <taxon>Fungi</taxon>
        <taxon>Dikarya</taxon>
        <taxon>Basidiomycota</taxon>
        <taxon>Agaricomycotina</taxon>
        <taxon>Agaricomycetes</taxon>
        <taxon>Agaricomycetidae</taxon>
        <taxon>Agaricales</taxon>
        <taxon>Marasmiineae</taxon>
        <taxon>Omphalotaceae</taxon>
        <taxon>Lentinula</taxon>
    </lineage>
</organism>
<accession>A0ACC1TZJ7</accession>
<reference evidence="1" key="1">
    <citation type="submission" date="2022-09" db="EMBL/GenBank/DDBJ databases">
        <title>A Global Phylogenomic Analysis of the Shiitake Genus Lentinula.</title>
        <authorList>
            <consortium name="DOE Joint Genome Institute"/>
            <person name="Sierra-Patev S."/>
            <person name="Min B."/>
            <person name="Naranjo-Ortiz M."/>
            <person name="Looney B."/>
            <person name="Konkel Z."/>
            <person name="Slot J.C."/>
            <person name="Sakamoto Y."/>
            <person name="Steenwyk J.L."/>
            <person name="Rokas A."/>
            <person name="Carro J."/>
            <person name="Camarero S."/>
            <person name="Ferreira P."/>
            <person name="Molpeceres G."/>
            <person name="Ruiz-Duenas F.J."/>
            <person name="Serrano A."/>
            <person name="Henrissat B."/>
            <person name="Drula E."/>
            <person name="Hughes K.W."/>
            <person name="Mata J.L."/>
            <person name="Ishikawa N.K."/>
            <person name="Vargas-Isla R."/>
            <person name="Ushijima S."/>
            <person name="Smith C.A."/>
            <person name="Ahrendt S."/>
            <person name="Andreopoulos W."/>
            <person name="He G."/>
            <person name="Labutti K."/>
            <person name="Lipzen A."/>
            <person name="Ng V."/>
            <person name="Riley R."/>
            <person name="Sandor L."/>
            <person name="Barry K."/>
            <person name="Martinez A.T."/>
            <person name="Xiao Y."/>
            <person name="Gibbons J.G."/>
            <person name="Terashima K."/>
            <person name="Grigoriev I.V."/>
            <person name="Hibbett D.S."/>
        </authorList>
    </citation>
    <scope>NUCLEOTIDE SEQUENCE</scope>
    <source>
        <strain evidence="1">TMI1499</strain>
    </source>
</reference>
<gene>
    <name evidence="1" type="ORF">F5876DRAFT_42711</name>
</gene>
<keyword evidence="2" id="KW-1185">Reference proteome</keyword>
<evidence type="ECO:0000313" key="2">
    <source>
        <dbReference type="Proteomes" id="UP001163835"/>
    </source>
</evidence>
<comment type="caution">
    <text evidence="1">The sequence shown here is derived from an EMBL/GenBank/DDBJ whole genome shotgun (WGS) entry which is preliminary data.</text>
</comment>
<dbReference type="EMBL" id="MU795124">
    <property type="protein sequence ID" value="KAJ3810013.1"/>
    <property type="molecule type" value="Genomic_DNA"/>
</dbReference>